<gene>
    <name evidence="2" type="ORF">CVLEPA_LOCUS19732</name>
</gene>
<reference evidence="2 3" key="1">
    <citation type="submission" date="2024-02" db="EMBL/GenBank/DDBJ databases">
        <authorList>
            <person name="Daric V."/>
            <person name="Darras S."/>
        </authorList>
    </citation>
    <scope>NUCLEOTIDE SEQUENCE [LARGE SCALE GENOMIC DNA]</scope>
</reference>
<sequence>MSAWSSLFTRQQNHRPSCTKILHQVLPKVWNNQKIKLDFGEEALSQTQINQTKPSFNLHNGSIWNHQSPKKQDKFAER</sequence>
<name>A0ABP0G762_CLALP</name>
<accession>A0ABP0G762</accession>
<organism evidence="2 3">
    <name type="scientific">Clavelina lepadiformis</name>
    <name type="common">Light-bulb sea squirt</name>
    <name type="synonym">Ascidia lepadiformis</name>
    <dbReference type="NCBI Taxonomy" id="159417"/>
    <lineage>
        <taxon>Eukaryota</taxon>
        <taxon>Metazoa</taxon>
        <taxon>Chordata</taxon>
        <taxon>Tunicata</taxon>
        <taxon>Ascidiacea</taxon>
        <taxon>Aplousobranchia</taxon>
        <taxon>Clavelinidae</taxon>
        <taxon>Clavelina</taxon>
    </lineage>
</organism>
<evidence type="ECO:0000313" key="3">
    <source>
        <dbReference type="Proteomes" id="UP001642483"/>
    </source>
</evidence>
<comment type="caution">
    <text evidence="2">The sequence shown here is derived from an EMBL/GenBank/DDBJ whole genome shotgun (WGS) entry which is preliminary data.</text>
</comment>
<dbReference type="EMBL" id="CAWYQH010000105">
    <property type="protein sequence ID" value="CAK8687667.1"/>
    <property type="molecule type" value="Genomic_DNA"/>
</dbReference>
<proteinExistence type="predicted"/>
<keyword evidence="3" id="KW-1185">Reference proteome</keyword>
<evidence type="ECO:0000256" key="1">
    <source>
        <dbReference type="SAM" id="MobiDB-lite"/>
    </source>
</evidence>
<evidence type="ECO:0000313" key="2">
    <source>
        <dbReference type="EMBL" id="CAK8687667.1"/>
    </source>
</evidence>
<feature type="compositionally biased region" description="Polar residues" evidence="1">
    <location>
        <begin position="55"/>
        <end position="67"/>
    </location>
</feature>
<protein>
    <submittedName>
        <fullName evidence="2">Uncharacterized protein</fullName>
    </submittedName>
</protein>
<feature type="region of interest" description="Disordered" evidence="1">
    <location>
        <begin position="55"/>
        <end position="78"/>
    </location>
</feature>
<dbReference type="Proteomes" id="UP001642483">
    <property type="component" value="Unassembled WGS sequence"/>
</dbReference>